<gene>
    <name evidence="6" type="ORF">bsdcttw_02240</name>
</gene>
<dbReference type="EMBL" id="AP023368">
    <property type="protein sequence ID" value="BCJ97183.1"/>
    <property type="molecule type" value="Genomic_DNA"/>
</dbReference>
<name>A0A7I8DF83_9FIRM</name>
<evidence type="ECO:0000256" key="1">
    <source>
        <dbReference type="ARBA" id="ARBA00005417"/>
    </source>
</evidence>
<dbReference type="GO" id="GO:0016887">
    <property type="term" value="F:ATP hydrolysis activity"/>
    <property type="evidence" value="ECO:0007669"/>
    <property type="project" value="InterPro"/>
</dbReference>
<feature type="domain" description="ABC transporter" evidence="5">
    <location>
        <begin position="8"/>
        <end position="235"/>
    </location>
</feature>
<evidence type="ECO:0000313" key="7">
    <source>
        <dbReference type="Proteomes" id="UP000515703"/>
    </source>
</evidence>
<dbReference type="Pfam" id="PF00005">
    <property type="entry name" value="ABC_tran"/>
    <property type="match status" value="1"/>
</dbReference>
<keyword evidence="7" id="KW-1185">Reference proteome</keyword>
<dbReference type="KEGG" id="acht:bsdcttw_02240"/>
<dbReference type="SMART" id="SM00382">
    <property type="entry name" value="AAA"/>
    <property type="match status" value="1"/>
</dbReference>
<evidence type="ECO:0000313" key="6">
    <source>
        <dbReference type="EMBL" id="BCJ97183.1"/>
    </source>
</evidence>
<dbReference type="Proteomes" id="UP000515703">
    <property type="component" value="Chromosome"/>
</dbReference>
<evidence type="ECO:0000256" key="2">
    <source>
        <dbReference type="ARBA" id="ARBA00022448"/>
    </source>
</evidence>
<dbReference type="InterPro" id="IPR003593">
    <property type="entry name" value="AAA+_ATPase"/>
</dbReference>
<sequence>MKEKEYVLRAKNLSKSYRGSKVLQQVSIDLEPGKIYGLIGQNGAGKTTLMRLITGIAFPEEGMIELFGQKGGSLLEERKRIGAMIEYPSIIPYMSAGENIRYYQTLRGIPGTGLEEELLKIVGLRDTGEKPARNFSLGMKQRLGIAIALIGNPDFLILDEPINGLDPLGVIEIRELVRRLCEERLMTVLISSHNLPELYQTATDYIIIHKGKLLRTITHMELEENCKHHILIECLEPERLAQVLEMRLHTNQYKVMPDKSVRLYDYLDEKVTVAKVLFEEGVVVTNFSVQGDTLEDYFISLVGGKEND</sequence>
<accession>A0A7I8DF83</accession>
<keyword evidence="4 6" id="KW-0067">ATP-binding</keyword>
<evidence type="ECO:0000256" key="3">
    <source>
        <dbReference type="ARBA" id="ARBA00022741"/>
    </source>
</evidence>
<proteinExistence type="inferred from homology"/>
<dbReference type="PROSITE" id="PS00211">
    <property type="entry name" value="ABC_TRANSPORTER_1"/>
    <property type="match status" value="1"/>
</dbReference>
<dbReference type="PANTHER" id="PTHR43335:SF8">
    <property type="entry name" value="ABC TRANSPORTER, ATP-BINDING PROTEIN"/>
    <property type="match status" value="1"/>
</dbReference>
<dbReference type="AlphaFoldDB" id="A0A7I8DF83"/>
<evidence type="ECO:0000256" key="4">
    <source>
        <dbReference type="ARBA" id="ARBA00022840"/>
    </source>
</evidence>
<reference evidence="6 7" key="1">
    <citation type="submission" date="2020-08" db="EMBL/GenBank/DDBJ databases">
        <title>Draft genome sequencing of an Anaerocolumna strain isolated from anoxic soil subjected to BSD treatment.</title>
        <authorList>
            <person name="Uek A."/>
            <person name="Tonouchi A."/>
        </authorList>
    </citation>
    <scope>NUCLEOTIDE SEQUENCE [LARGE SCALE GENOMIC DNA]</scope>
    <source>
        <strain evidence="6 7">CTTW</strain>
    </source>
</reference>
<evidence type="ECO:0000259" key="5">
    <source>
        <dbReference type="PROSITE" id="PS50893"/>
    </source>
</evidence>
<organism evidence="6 7">
    <name type="scientific">Anaerocolumna chitinilytica</name>
    <dbReference type="NCBI Taxonomy" id="1727145"/>
    <lineage>
        <taxon>Bacteria</taxon>
        <taxon>Bacillati</taxon>
        <taxon>Bacillota</taxon>
        <taxon>Clostridia</taxon>
        <taxon>Lachnospirales</taxon>
        <taxon>Lachnospiraceae</taxon>
        <taxon>Anaerocolumna</taxon>
    </lineage>
</organism>
<dbReference type="PANTHER" id="PTHR43335">
    <property type="entry name" value="ABC TRANSPORTER, ATP-BINDING PROTEIN"/>
    <property type="match status" value="1"/>
</dbReference>
<comment type="similarity">
    <text evidence="1">Belongs to the ABC transporter superfamily.</text>
</comment>
<dbReference type="InterPro" id="IPR003439">
    <property type="entry name" value="ABC_transporter-like_ATP-bd"/>
</dbReference>
<protein>
    <submittedName>
        <fullName evidence="6">Bacitracin ABC transporter ATP-binding protein</fullName>
    </submittedName>
</protein>
<keyword evidence="2" id="KW-0813">Transport</keyword>
<dbReference type="InterPro" id="IPR017871">
    <property type="entry name" value="ABC_transporter-like_CS"/>
</dbReference>
<dbReference type="Gene3D" id="3.40.50.300">
    <property type="entry name" value="P-loop containing nucleotide triphosphate hydrolases"/>
    <property type="match status" value="1"/>
</dbReference>
<dbReference type="PROSITE" id="PS50893">
    <property type="entry name" value="ABC_TRANSPORTER_2"/>
    <property type="match status" value="1"/>
</dbReference>
<dbReference type="SUPFAM" id="SSF52540">
    <property type="entry name" value="P-loop containing nucleoside triphosphate hydrolases"/>
    <property type="match status" value="1"/>
</dbReference>
<dbReference type="InterPro" id="IPR027417">
    <property type="entry name" value="P-loop_NTPase"/>
</dbReference>
<dbReference type="GO" id="GO:0005524">
    <property type="term" value="F:ATP binding"/>
    <property type="evidence" value="ECO:0007669"/>
    <property type="project" value="UniProtKB-KW"/>
</dbReference>
<reference evidence="6 7" key="2">
    <citation type="submission" date="2020-08" db="EMBL/GenBank/DDBJ databases">
        <authorList>
            <person name="Ueki A."/>
            <person name="Tonouchi A."/>
        </authorList>
    </citation>
    <scope>NUCLEOTIDE SEQUENCE [LARGE SCALE GENOMIC DNA]</scope>
    <source>
        <strain evidence="6 7">CTTW</strain>
    </source>
</reference>
<dbReference type="RefSeq" id="WP_185257638.1">
    <property type="nucleotide sequence ID" value="NZ_AP023368.1"/>
</dbReference>
<keyword evidence="3" id="KW-0547">Nucleotide-binding</keyword>